<accession>A0AAN6ESB9</accession>
<sequence>MPSALVTGASGFLGRQVYKAFTDAGWQTTGTGFSRAAGSIRKVDIQDADAVERLFDEVKPQVVVHCAADRQPDSCTKNPEAAYRLNVTATQHIATAAARHGSFLIYISTDYVFPGKPGEAPYKATDEPNPTNIYGRTKWEGEKVVLNTTTDTNANNYDSSNTPPVKSVVLRVPVLYGPVAESNSESSVNILMDILYKAQEAKDKNPSSTPIKMDDWGIRYPTNIEDVARVCVDTAKYYTSSAAAANKELPRILQFTSEDRMTKYEMCKTFAEIMGLPCDGIVADKDGGSGAATQRPYDTHLDTSDLKKLGIDVSTVDFVAWWRRYVGAFRH</sequence>
<evidence type="ECO:0000313" key="2">
    <source>
        <dbReference type="EMBL" id="KAJ8989829.1"/>
    </source>
</evidence>
<organism evidence="2 3">
    <name type="scientific">Exophiala dermatitidis</name>
    <name type="common">Black yeast-like fungus</name>
    <name type="synonym">Wangiella dermatitidis</name>
    <dbReference type="NCBI Taxonomy" id="5970"/>
    <lineage>
        <taxon>Eukaryota</taxon>
        <taxon>Fungi</taxon>
        <taxon>Dikarya</taxon>
        <taxon>Ascomycota</taxon>
        <taxon>Pezizomycotina</taxon>
        <taxon>Eurotiomycetes</taxon>
        <taxon>Chaetothyriomycetidae</taxon>
        <taxon>Chaetothyriales</taxon>
        <taxon>Herpotrichiellaceae</taxon>
        <taxon>Exophiala</taxon>
    </lineage>
</organism>
<feature type="domain" description="RmlD-like substrate binding" evidence="1">
    <location>
        <begin position="5"/>
        <end position="311"/>
    </location>
</feature>
<gene>
    <name evidence="2" type="ORF">HRR80_005970</name>
</gene>
<dbReference type="PANTHER" id="PTHR10491">
    <property type="entry name" value="DTDP-4-DEHYDRORHAMNOSE REDUCTASE"/>
    <property type="match status" value="1"/>
</dbReference>
<dbReference type="InterPro" id="IPR029903">
    <property type="entry name" value="RmlD-like-bd"/>
</dbReference>
<reference evidence="2" key="1">
    <citation type="submission" date="2023-01" db="EMBL/GenBank/DDBJ databases">
        <title>Exophiala dermititidis isolated from Cystic Fibrosis Patient.</title>
        <authorList>
            <person name="Kurbessoian T."/>
            <person name="Crocker A."/>
            <person name="Murante D."/>
            <person name="Hogan D.A."/>
            <person name="Stajich J.E."/>
        </authorList>
    </citation>
    <scope>NUCLEOTIDE SEQUENCE</scope>
    <source>
        <strain evidence="2">Ex8</strain>
    </source>
</reference>
<dbReference type="FunFam" id="3.40.50.720:FF:000357">
    <property type="entry name" value="Methionine adenosyltransferase 2 subunit beta"/>
    <property type="match status" value="1"/>
</dbReference>
<dbReference type="Pfam" id="PF04321">
    <property type="entry name" value="RmlD_sub_bind"/>
    <property type="match status" value="1"/>
</dbReference>
<dbReference type="InterPro" id="IPR036291">
    <property type="entry name" value="NAD(P)-bd_dom_sf"/>
</dbReference>
<dbReference type="CDD" id="cd05254">
    <property type="entry name" value="dTDP_HR_like_SDR_e"/>
    <property type="match status" value="1"/>
</dbReference>
<dbReference type="GO" id="GO:0048270">
    <property type="term" value="F:methionine adenosyltransferase regulator activity"/>
    <property type="evidence" value="ECO:0007669"/>
    <property type="project" value="TreeGrafter"/>
</dbReference>
<evidence type="ECO:0000313" key="3">
    <source>
        <dbReference type="Proteomes" id="UP001161757"/>
    </source>
</evidence>
<dbReference type="Gene3D" id="3.40.50.720">
    <property type="entry name" value="NAD(P)-binding Rossmann-like Domain"/>
    <property type="match status" value="1"/>
</dbReference>
<dbReference type="Proteomes" id="UP001161757">
    <property type="component" value="Unassembled WGS sequence"/>
</dbReference>
<name>A0AAN6ESB9_EXODE</name>
<dbReference type="SUPFAM" id="SSF51735">
    <property type="entry name" value="NAD(P)-binding Rossmann-fold domains"/>
    <property type="match status" value="1"/>
</dbReference>
<dbReference type="EMBL" id="JAJGCB010000012">
    <property type="protein sequence ID" value="KAJ8989829.1"/>
    <property type="molecule type" value="Genomic_DNA"/>
</dbReference>
<dbReference type="PANTHER" id="PTHR10491:SF4">
    <property type="entry name" value="METHIONINE ADENOSYLTRANSFERASE 2 SUBUNIT BETA"/>
    <property type="match status" value="1"/>
</dbReference>
<proteinExistence type="predicted"/>
<dbReference type="GO" id="GO:0048269">
    <property type="term" value="C:methionine adenosyltransferase complex"/>
    <property type="evidence" value="ECO:0007669"/>
    <property type="project" value="TreeGrafter"/>
</dbReference>
<comment type="caution">
    <text evidence="2">The sequence shown here is derived from an EMBL/GenBank/DDBJ whole genome shotgun (WGS) entry which is preliminary data.</text>
</comment>
<evidence type="ECO:0000259" key="1">
    <source>
        <dbReference type="Pfam" id="PF04321"/>
    </source>
</evidence>
<dbReference type="GO" id="GO:0006556">
    <property type="term" value="P:S-adenosylmethionine biosynthetic process"/>
    <property type="evidence" value="ECO:0007669"/>
    <property type="project" value="TreeGrafter"/>
</dbReference>
<protein>
    <recommendedName>
        <fullName evidence="1">RmlD-like substrate binding domain-containing protein</fullName>
    </recommendedName>
</protein>
<dbReference type="InterPro" id="IPR005913">
    <property type="entry name" value="dTDP_dehydrorham_reduct"/>
</dbReference>
<dbReference type="AlphaFoldDB" id="A0AAN6ESB9"/>